<reference evidence="1" key="1">
    <citation type="submission" date="2022-11" db="EMBL/GenBank/DDBJ databases">
        <authorList>
            <person name="Petersen C."/>
        </authorList>
    </citation>
    <scope>NUCLEOTIDE SEQUENCE</scope>
    <source>
        <strain evidence="1">IBT 30069</strain>
    </source>
</reference>
<name>A0A9W9KRF6_9EURO</name>
<proteinExistence type="predicted"/>
<protein>
    <recommendedName>
        <fullName evidence="3">Protein kinase domain-containing protein</fullName>
    </recommendedName>
</protein>
<evidence type="ECO:0000313" key="2">
    <source>
        <dbReference type="Proteomes" id="UP001149165"/>
    </source>
</evidence>
<evidence type="ECO:0000313" key="1">
    <source>
        <dbReference type="EMBL" id="KAJ5116642.1"/>
    </source>
</evidence>
<evidence type="ECO:0008006" key="3">
    <source>
        <dbReference type="Google" id="ProtNLM"/>
    </source>
</evidence>
<dbReference type="EMBL" id="JAPQKH010000001">
    <property type="protein sequence ID" value="KAJ5116642.1"/>
    <property type="molecule type" value="Genomic_DNA"/>
</dbReference>
<sequence length="268" mass="31024">MESTLKWFSEGPMKGTYVRNAIIKTSHPVPLKWKITAIINEHDHQIYQAELDRDKDVFSCATTRLRCTRLDDPSTIAEMRVYLQVPYSGMEYDRIQRRAQQEEIYEPSELRAYKKLTRHGPTQTFTPRLLGYSEDKQGPTGWVPGGFLVTVVWERVSGESLALRLKDRNSLFWELPLEKRNLIREMFVQQLANMARLGVMLHRPTARNLVFDRRAERLYWVGFYNAKVTRGARFNKSLIAAFDLAKPPAGSQIWRAASWSGDLSGWGL</sequence>
<gene>
    <name evidence="1" type="ORF">N7456_000990</name>
</gene>
<dbReference type="AlphaFoldDB" id="A0A9W9KRF6"/>
<keyword evidence="2" id="KW-1185">Reference proteome</keyword>
<accession>A0A9W9KRF6</accession>
<dbReference type="Proteomes" id="UP001149165">
    <property type="component" value="Unassembled WGS sequence"/>
</dbReference>
<organism evidence="1 2">
    <name type="scientific">Penicillium angulare</name>
    <dbReference type="NCBI Taxonomy" id="116970"/>
    <lineage>
        <taxon>Eukaryota</taxon>
        <taxon>Fungi</taxon>
        <taxon>Dikarya</taxon>
        <taxon>Ascomycota</taxon>
        <taxon>Pezizomycotina</taxon>
        <taxon>Eurotiomycetes</taxon>
        <taxon>Eurotiomycetidae</taxon>
        <taxon>Eurotiales</taxon>
        <taxon>Aspergillaceae</taxon>
        <taxon>Penicillium</taxon>
    </lineage>
</organism>
<dbReference type="OrthoDB" id="5401170at2759"/>
<reference evidence="1" key="2">
    <citation type="journal article" date="2023" name="IMA Fungus">
        <title>Comparative genomic study of the Penicillium genus elucidates a diverse pangenome and 15 lateral gene transfer events.</title>
        <authorList>
            <person name="Petersen C."/>
            <person name="Sorensen T."/>
            <person name="Nielsen M.R."/>
            <person name="Sondergaard T.E."/>
            <person name="Sorensen J.L."/>
            <person name="Fitzpatrick D.A."/>
            <person name="Frisvad J.C."/>
            <person name="Nielsen K.L."/>
        </authorList>
    </citation>
    <scope>NUCLEOTIDE SEQUENCE</scope>
    <source>
        <strain evidence="1">IBT 30069</strain>
    </source>
</reference>
<comment type="caution">
    <text evidence="1">The sequence shown here is derived from an EMBL/GenBank/DDBJ whole genome shotgun (WGS) entry which is preliminary data.</text>
</comment>